<evidence type="ECO:0000313" key="2">
    <source>
        <dbReference type="EMBL" id="EDO49102.1"/>
    </source>
</evidence>
<evidence type="ECO:0000313" key="3">
    <source>
        <dbReference type="Proteomes" id="UP000001593"/>
    </source>
</evidence>
<dbReference type="STRING" id="45351.A7RGS5"/>
<dbReference type="PhylomeDB" id="A7RGS5"/>
<organism evidence="2 3">
    <name type="scientific">Nematostella vectensis</name>
    <name type="common">Starlet sea anemone</name>
    <dbReference type="NCBI Taxonomy" id="45351"/>
    <lineage>
        <taxon>Eukaryota</taxon>
        <taxon>Metazoa</taxon>
        <taxon>Cnidaria</taxon>
        <taxon>Anthozoa</taxon>
        <taxon>Hexacorallia</taxon>
        <taxon>Actiniaria</taxon>
        <taxon>Edwardsiidae</taxon>
        <taxon>Nematostella</taxon>
    </lineage>
</organism>
<dbReference type="InterPro" id="IPR036514">
    <property type="entry name" value="SGNH_hydro_sf"/>
</dbReference>
<feature type="non-terminal residue" evidence="2">
    <location>
        <position position="1"/>
    </location>
</feature>
<dbReference type="HOGENOM" id="CLU_087156_0_0_1"/>
<accession>A7RGS5</accession>
<dbReference type="KEGG" id="nve:5521374"/>
<dbReference type="PANTHER" id="PTHR14469:SF0">
    <property type="entry name" value="FAMILY WITH SEQUENCE SIMILARITY 113"/>
    <property type="match status" value="1"/>
</dbReference>
<keyword evidence="3" id="KW-1185">Reference proteome</keyword>
<dbReference type="OrthoDB" id="9975373at2759"/>
<feature type="non-terminal residue" evidence="2">
    <location>
        <position position="191"/>
    </location>
</feature>
<proteinExistence type="inferred from homology"/>
<dbReference type="AlphaFoldDB" id="A7RGS5"/>
<gene>
    <name evidence="2" type="ORF">NEMVEDRAFT_v1g81187</name>
</gene>
<dbReference type="eggNOG" id="ENOG502QVBZ">
    <property type="taxonomic scope" value="Eukaryota"/>
</dbReference>
<dbReference type="PANTHER" id="PTHR14469">
    <property type="entry name" value="SARCOMA ANTIGEN NY-SAR-23"/>
    <property type="match status" value="1"/>
</dbReference>
<dbReference type="Gene3D" id="3.40.50.1110">
    <property type="entry name" value="SGNH hydrolase"/>
    <property type="match status" value="1"/>
</dbReference>
<dbReference type="EMBL" id="DS469510">
    <property type="protein sequence ID" value="EDO49102.1"/>
    <property type="molecule type" value="Genomic_DNA"/>
</dbReference>
<protein>
    <recommendedName>
        <fullName evidence="4">PC-esterase domain-containing protein 1A</fullName>
    </recommendedName>
</protein>
<name>A7RGS5_NEMVE</name>
<reference evidence="2 3" key="1">
    <citation type="journal article" date="2007" name="Science">
        <title>Sea anemone genome reveals ancestral eumetazoan gene repertoire and genomic organization.</title>
        <authorList>
            <person name="Putnam N.H."/>
            <person name="Srivastava M."/>
            <person name="Hellsten U."/>
            <person name="Dirks B."/>
            <person name="Chapman J."/>
            <person name="Salamov A."/>
            <person name="Terry A."/>
            <person name="Shapiro H."/>
            <person name="Lindquist E."/>
            <person name="Kapitonov V.V."/>
            <person name="Jurka J."/>
            <person name="Genikhovich G."/>
            <person name="Grigoriev I.V."/>
            <person name="Lucas S.M."/>
            <person name="Steele R.E."/>
            <person name="Finnerty J.R."/>
            <person name="Technau U."/>
            <person name="Martindale M.Q."/>
            <person name="Rokhsar D.S."/>
        </authorList>
    </citation>
    <scope>NUCLEOTIDE SEQUENCE [LARGE SCALE GENOMIC DNA]</scope>
    <source>
        <strain evidence="3">CH2 X CH6</strain>
    </source>
</reference>
<evidence type="ECO:0000256" key="1">
    <source>
        <dbReference type="ARBA" id="ARBA00037957"/>
    </source>
</evidence>
<evidence type="ECO:0008006" key="4">
    <source>
        <dbReference type="Google" id="ProtNLM"/>
    </source>
</evidence>
<dbReference type="SUPFAM" id="SSF52266">
    <property type="entry name" value="SGNH hydrolase"/>
    <property type="match status" value="1"/>
</dbReference>
<sequence>GEPEFLQDKLLEGGQMGEMRNGINYREVRIFDNQYSVIKFYFVTRCYSEYMEEVLEELKAIQPHVVIMNSCLWDIHRYGPYGSADYAQNLHRLMDGMNSSLPSDAIFIWNSALPLSSKCKGGFLLPLYDTIPSIEILEANFVARDIILSNCRIFLDLHLFFSNYLDYRAADGVHWNHVAHRIISNLILSKI</sequence>
<dbReference type="OMA" id="CYSEYME"/>
<dbReference type="Proteomes" id="UP000001593">
    <property type="component" value="Unassembled WGS sequence"/>
</dbReference>
<dbReference type="InParanoid" id="A7RGS5"/>
<comment type="similarity">
    <text evidence="1">Belongs to the PC-esterase family.</text>
</comment>